<reference evidence="9 10" key="1">
    <citation type="submission" date="2016-11" db="EMBL/GenBank/DDBJ databases">
        <authorList>
            <person name="Jaros S."/>
            <person name="Januszkiewicz K."/>
            <person name="Wedrychowicz H."/>
        </authorList>
    </citation>
    <scope>NUCLEOTIDE SEQUENCE [LARGE SCALE GENOMIC DNA]</scope>
    <source>
        <strain evidence="9 10">DSM 15212</strain>
    </source>
</reference>
<keyword evidence="10" id="KW-1185">Reference proteome</keyword>
<dbReference type="Proteomes" id="UP000184465">
    <property type="component" value="Unassembled WGS sequence"/>
</dbReference>
<feature type="transmembrane region" description="Helical" evidence="7">
    <location>
        <begin position="41"/>
        <end position="67"/>
    </location>
</feature>
<gene>
    <name evidence="9" type="ORF">SAMN02745912_02889</name>
</gene>
<evidence type="ECO:0000256" key="1">
    <source>
        <dbReference type="ARBA" id="ARBA00004429"/>
    </source>
</evidence>
<evidence type="ECO:0000256" key="2">
    <source>
        <dbReference type="ARBA" id="ARBA00022475"/>
    </source>
</evidence>
<feature type="domain" description="TRAP C4-dicarboxylate transport system permease DctM subunit" evidence="8">
    <location>
        <begin position="1"/>
        <end position="97"/>
    </location>
</feature>
<protein>
    <submittedName>
        <fullName evidence="9">Tripartite ATP-independent transporter, DctM component</fullName>
    </submittedName>
</protein>
<feature type="transmembrane region" description="Helical" evidence="7">
    <location>
        <begin position="79"/>
        <end position="103"/>
    </location>
</feature>
<evidence type="ECO:0000256" key="3">
    <source>
        <dbReference type="ARBA" id="ARBA00022519"/>
    </source>
</evidence>
<keyword evidence="3" id="KW-0997">Cell inner membrane</keyword>
<evidence type="ECO:0000313" key="9">
    <source>
        <dbReference type="EMBL" id="SHK29529.1"/>
    </source>
</evidence>
<evidence type="ECO:0000259" key="8">
    <source>
        <dbReference type="Pfam" id="PF06808"/>
    </source>
</evidence>
<dbReference type="GO" id="GO:0005886">
    <property type="term" value="C:plasma membrane"/>
    <property type="evidence" value="ECO:0007669"/>
    <property type="project" value="UniProtKB-SubCell"/>
</dbReference>
<dbReference type="GO" id="GO:0022857">
    <property type="term" value="F:transmembrane transporter activity"/>
    <property type="evidence" value="ECO:0007669"/>
    <property type="project" value="TreeGrafter"/>
</dbReference>
<evidence type="ECO:0000256" key="5">
    <source>
        <dbReference type="ARBA" id="ARBA00022989"/>
    </source>
</evidence>
<comment type="subcellular location">
    <subcellularLocation>
        <location evidence="1">Cell inner membrane</location>
        <topology evidence="1">Multi-pass membrane protein</topology>
    </subcellularLocation>
</comment>
<dbReference type="AlphaFoldDB" id="A0A1M6RAN7"/>
<keyword evidence="2" id="KW-1003">Cell membrane</keyword>
<organism evidence="9 10">
    <name type="scientific">Paramaledivibacter caminithermalis (strain DSM 15212 / CIP 107654 / DViRD3)</name>
    <name type="common">Clostridium caminithermale</name>
    <dbReference type="NCBI Taxonomy" id="1121301"/>
    <lineage>
        <taxon>Bacteria</taxon>
        <taxon>Bacillati</taxon>
        <taxon>Bacillota</taxon>
        <taxon>Clostridia</taxon>
        <taxon>Peptostreptococcales</taxon>
        <taxon>Caminicellaceae</taxon>
        <taxon>Paramaledivibacter</taxon>
    </lineage>
</organism>
<keyword evidence="4 7" id="KW-0812">Transmembrane</keyword>
<evidence type="ECO:0000256" key="4">
    <source>
        <dbReference type="ARBA" id="ARBA00022692"/>
    </source>
</evidence>
<sequence length="111" mass="11916">MINALLLVVGTFMETNAAIIILVPILLPVVTALGVNPVQFGLIMVLNLAIGFVTPPLGANLFMACQISDIKFDDLAKAILPWILVMIVVLLLVTFILGISLTLPRLLKIPV</sequence>
<keyword evidence="5 7" id="KW-1133">Transmembrane helix</keyword>
<accession>A0A1M6RAN7</accession>
<dbReference type="Pfam" id="PF06808">
    <property type="entry name" value="DctM"/>
    <property type="match status" value="1"/>
</dbReference>
<name>A0A1M6RAN7_PARC5</name>
<dbReference type="PANTHER" id="PTHR33362">
    <property type="entry name" value="SIALIC ACID TRAP TRANSPORTER PERMEASE PROTEIN SIAT-RELATED"/>
    <property type="match status" value="1"/>
</dbReference>
<dbReference type="InterPro" id="IPR010656">
    <property type="entry name" value="DctM"/>
</dbReference>
<evidence type="ECO:0000256" key="6">
    <source>
        <dbReference type="ARBA" id="ARBA00023136"/>
    </source>
</evidence>
<evidence type="ECO:0000313" key="10">
    <source>
        <dbReference type="Proteomes" id="UP000184465"/>
    </source>
</evidence>
<dbReference type="EMBL" id="FRAG01000044">
    <property type="protein sequence ID" value="SHK29529.1"/>
    <property type="molecule type" value="Genomic_DNA"/>
</dbReference>
<dbReference type="PANTHER" id="PTHR33362:SF2">
    <property type="entry name" value="TRAP TRANSPORTER LARGE PERMEASE PROTEIN"/>
    <property type="match status" value="1"/>
</dbReference>
<dbReference type="InterPro" id="IPR004681">
    <property type="entry name" value="TRAP_DctM"/>
</dbReference>
<keyword evidence="6 7" id="KW-0472">Membrane</keyword>
<dbReference type="STRING" id="1121301.SAMN02745912_02889"/>
<proteinExistence type="predicted"/>
<evidence type="ECO:0000256" key="7">
    <source>
        <dbReference type="SAM" id="Phobius"/>
    </source>
</evidence>